<evidence type="ECO:0000313" key="2">
    <source>
        <dbReference type="Proteomes" id="UP000316476"/>
    </source>
</evidence>
<accession>A0A5C6FPV2</accession>
<organism evidence="1 2">
    <name type="scientific">Crateriforma conspicua</name>
    <dbReference type="NCBI Taxonomy" id="2527996"/>
    <lineage>
        <taxon>Bacteria</taxon>
        <taxon>Pseudomonadati</taxon>
        <taxon>Planctomycetota</taxon>
        <taxon>Planctomycetia</taxon>
        <taxon>Planctomycetales</taxon>
        <taxon>Planctomycetaceae</taxon>
        <taxon>Crateriforma</taxon>
    </lineage>
</organism>
<protein>
    <submittedName>
        <fullName evidence="1">Uncharacterized protein</fullName>
    </submittedName>
</protein>
<dbReference type="AlphaFoldDB" id="A0A5C6FPV2"/>
<dbReference type="Proteomes" id="UP000316476">
    <property type="component" value="Unassembled WGS sequence"/>
</dbReference>
<evidence type="ECO:0000313" key="1">
    <source>
        <dbReference type="EMBL" id="TWU62516.1"/>
    </source>
</evidence>
<comment type="caution">
    <text evidence="1">The sequence shown here is derived from an EMBL/GenBank/DDBJ whole genome shotgun (WGS) entry which is preliminary data.</text>
</comment>
<reference evidence="1 2" key="1">
    <citation type="submission" date="2019-02" db="EMBL/GenBank/DDBJ databases">
        <title>Deep-cultivation of Planctomycetes and their phenomic and genomic characterization uncovers novel biology.</title>
        <authorList>
            <person name="Wiegand S."/>
            <person name="Jogler M."/>
            <person name="Boedeker C."/>
            <person name="Pinto D."/>
            <person name="Vollmers J."/>
            <person name="Rivas-Marin E."/>
            <person name="Kohn T."/>
            <person name="Peeters S.H."/>
            <person name="Heuer A."/>
            <person name="Rast P."/>
            <person name="Oberbeckmann S."/>
            <person name="Bunk B."/>
            <person name="Jeske O."/>
            <person name="Meyerdierks A."/>
            <person name="Storesund J.E."/>
            <person name="Kallscheuer N."/>
            <person name="Luecker S."/>
            <person name="Lage O.M."/>
            <person name="Pohl T."/>
            <person name="Merkel B.J."/>
            <person name="Hornburger P."/>
            <person name="Mueller R.-W."/>
            <person name="Bruemmer F."/>
            <person name="Labrenz M."/>
            <person name="Spormann A.M."/>
            <person name="Op Den Camp H."/>
            <person name="Overmann J."/>
            <person name="Amann R."/>
            <person name="Jetten M.S.M."/>
            <person name="Mascher T."/>
            <person name="Medema M.H."/>
            <person name="Devos D.P."/>
            <person name="Kaster A.-K."/>
            <person name="Ovreas L."/>
            <person name="Rohde M."/>
            <person name="Galperin M.Y."/>
            <person name="Jogler C."/>
        </authorList>
    </citation>
    <scope>NUCLEOTIDE SEQUENCE [LARGE SCALE GENOMIC DNA]</scope>
    <source>
        <strain evidence="1 2">V7</strain>
    </source>
</reference>
<dbReference type="EMBL" id="SJPZ01000002">
    <property type="protein sequence ID" value="TWU62516.1"/>
    <property type="molecule type" value="Genomic_DNA"/>
</dbReference>
<sequence>MQLSLILVLLLAFALAVALWVAMTERRRRMTLTNLLHRVISTDSQPPFHVEDDDASDDPAHA</sequence>
<name>A0A5C6FPV2_9PLAN</name>
<proteinExistence type="predicted"/>
<gene>
    <name evidence="1" type="ORF">V7x_42510</name>
</gene>